<dbReference type="InterPro" id="IPR015590">
    <property type="entry name" value="Aldehyde_DH_dom"/>
</dbReference>
<dbReference type="InterPro" id="IPR016162">
    <property type="entry name" value="Ald_DH_N"/>
</dbReference>
<evidence type="ECO:0000256" key="1">
    <source>
        <dbReference type="ARBA" id="ARBA00009986"/>
    </source>
</evidence>
<keyword evidence="2 5" id="KW-0560">Oxidoreductase</keyword>
<dbReference type="AlphaFoldDB" id="A0A9N8QZZ0"/>
<reference evidence="5" key="1">
    <citation type="submission" date="2021-02" db="EMBL/GenBank/DDBJ databases">
        <authorList>
            <person name="Vanwijnsberghe S."/>
        </authorList>
    </citation>
    <scope>NUCLEOTIDE SEQUENCE</scope>
    <source>
        <strain evidence="5">R-70211</strain>
    </source>
</reference>
<dbReference type="PANTHER" id="PTHR11699">
    <property type="entry name" value="ALDEHYDE DEHYDROGENASE-RELATED"/>
    <property type="match status" value="1"/>
</dbReference>
<name>A0A9N8QZZ0_9BURK</name>
<feature type="domain" description="Aldehyde dehydrogenase" evidence="4">
    <location>
        <begin position="16"/>
        <end position="465"/>
    </location>
</feature>
<keyword evidence="6" id="KW-1185">Reference proteome</keyword>
<evidence type="ECO:0000259" key="4">
    <source>
        <dbReference type="Pfam" id="PF00171"/>
    </source>
</evidence>
<evidence type="ECO:0000256" key="3">
    <source>
        <dbReference type="SAM" id="MobiDB-lite"/>
    </source>
</evidence>
<accession>A0A9N8QZZ0</accession>
<sequence>MNAQHWIAGSWTGTPTQPAIDPATGEPIGLYADGGAAEADAAIAAARAVFDRTTWAQDARLRQNVLLDWATALDAKREELATLMARENGKAIAQARGEIAAAISEVRYYAGLARHLPGHVLEPEPGTISTMLREAAGVAAIIVPWNAPAVLLVRSLAPALAAGCTSVVKPAAQTSLLNAAMMRCLDGTALPKGAVNVVNETGHAAAERLVESHDVDVVSFTGSTATGKRIMAAAADSMKKLSLELGGKSCCVVFNDADVAAIAPRLARAATIISGQQCTAARRVLVHASKAQQMREQLAAALAALKVGPGSDAATDIGALIDHRTRDAVNATIERACDSADRVLLRGASSGNAFLAPTLVEHGDPKAFFCQEEIFGPFVTLETFEDEAEALSKANDTVFGLSASVWTLDVARAYRIARALRNGTVWINDHNRLFAEAETGGYRQSGLGRLHGYDALADFTELKHICLNAGVPEQMETVAKAVRMR</sequence>
<evidence type="ECO:0000313" key="5">
    <source>
        <dbReference type="EMBL" id="CAE6936277.1"/>
    </source>
</evidence>
<dbReference type="EMBL" id="CAJNAS010000017">
    <property type="protein sequence ID" value="CAE6936277.1"/>
    <property type="molecule type" value="Genomic_DNA"/>
</dbReference>
<dbReference type="SUPFAM" id="SSF53720">
    <property type="entry name" value="ALDH-like"/>
    <property type="match status" value="1"/>
</dbReference>
<evidence type="ECO:0000313" key="6">
    <source>
        <dbReference type="Proteomes" id="UP000675121"/>
    </source>
</evidence>
<dbReference type="EC" id="1.2.1.8" evidence="5"/>
<dbReference type="Gene3D" id="3.40.309.10">
    <property type="entry name" value="Aldehyde Dehydrogenase, Chain A, domain 2"/>
    <property type="match status" value="1"/>
</dbReference>
<dbReference type="FunFam" id="3.40.605.10:FF:000007">
    <property type="entry name" value="NAD/NADP-dependent betaine aldehyde dehydrogenase"/>
    <property type="match status" value="1"/>
</dbReference>
<dbReference type="GO" id="GO:0008802">
    <property type="term" value="F:betaine-aldehyde dehydrogenase (NAD+) activity"/>
    <property type="evidence" value="ECO:0007669"/>
    <property type="project" value="UniProtKB-EC"/>
</dbReference>
<dbReference type="Proteomes" id="UP000675121">
    <property type="component" value="Unassembled WGS sequence"/>
</dbReference>
<proteinExistence type="inferred from homology"/>
<protein>
    <submittedName>
        <fullName evidence="5">Betaine aldehyde dehydrogenase</fullName>
        <ecNumber evidence="5">1.2.1.8</ecNumber>
    </submittedName>
</protein>
<dbReference type="Pfam" id="PF00171">
    <property type="entry name" value="Aldedh"/>
    <property type="match status" value="1"/>
</dbReference>
<evidence type="ECO:0000256" key="2">
    <source>
        <dbReference type="ARBA" id="ARBA00023002"/>
    </source>
</evidence>
<gene>
    <name evidence="5" type="primary">gbsA_1</name>
    <name evidence="5" type="ORF">R70211_05405</name>
</gene>
<comment type="similarity">
    <text evidence="1">Belongs to the aldehyde dehydrogenase family.</text>
</comment>
<dbReference type="InterPro" id="IPR016163">
    <property type="entry name" value="Ald_DH_C"/>
</dbReference>
<dbReference type="RefSeq" id="WP_201079249.1">
    <property type="nucleotide sequence ID" value="NZ_CAJNAS010000017.1"/>
</dbReference>
<dbReference type="Gene3D" id="3.40.605.10">
    <property type="entry name" value="Aldehyde Dehydrogenase, Chain A, domain 1"/>
    <property type="match status" value="1"/>
</dbReference>
<dbReference type="InterPro" id="IPR016161">
    <property type="entry name" value="Ald_DH/histidinol_DH"/>
</dbReference>
<comment type="caution">
    <text evidence="5">The sequence shown here is derived from an EMBL/GenBank/DDBJ whole genome shotgun (WGS) entry which is preliminary data.</text>
</comment>
<organism evidence="5 6">
    <name type="scientific">Paraburkholderia domus</name>
    <dbReference type="NCBI Taxonomy" id="2793075"/>
    <lineage>
        <taxon>Bacteria</taxon>
        <taxon>Pseudomonadati</taxon>
        <taxon>Pseudomonadota</taxon>
        <taxon>Betaproteobacteria</taxon>
        <taxon>Burkholderiales</taxon>
        <taxon>Burkholderiaceae</taxon>
        <taxon>Paraburkholderia</taxon>
    </lineage>
</organism>
<feature type="region of interest" description="Disordered" evidence="3">
    <location>
        <begin position="1"/>
        <end position="24"/>
    </location>
</feature>